<protein>
    <recommendedName>
        <fullName evidence="2">DUF433 domain-containing protein</fullName>
    </recommendedName>
</protein>
<proteinExistence type="predicted"/>
<sequence>MDELIGLGHYTPAEAGRLLHVPSMKIVRWLRGHRIGEREYAPLWTSQVDLNDGRIYLGFRDLMETRIADKFIDYGVSPQRVRSAIQLARGIIGEDRPLSTDRFRTDGRDIFLRVVEKNEHGEERERLLNLFRRQYEFKQFIEPLLRTIDFDEKGAPSQWWPMGRRGNVLVDPSRAFGQPIDSVTSVPTAILAAAGRQEGIENAARAFYFPQTSVRRAIEFEAALERRAA</sequence>
<name>A0AA48M3C9_9ZZZZ</name>
<dbReference type="EMBL" id="OY288114">
    <property type="protein sequence ID" value="CAJ0891658.1"/>
    <property type="molecule type" value="Genomic_DNA"/>
</dbReference>
<organism evidence="1">
    <name type="scientific">freshwater sediment metagenome</name>
    <dbReference type="NCBI Taxonomy" id="556182"/>
    <lineage>
        <taxon>unclassified sequences</taxon>
        <taxon>metagenomes</taxon>
        <taxon>ecological metagenomes</taxon>
    </lineage>
</organism>
<evidence type="ECO:0008006" key="2">
    <source>
        <dbReference type="Google" id="ProtNLM"/>
    </source>
</evidence>
<accession>A0AA48M3C9</accession>
<evidence type="ECO:0000313" key="1">
    <source>
        <dbReference type="EMBL" id="CAJ0891658.1"/>
    </source>
</evidence>
<dbReference type="AlphaFoldDB" id="A0AA48M3C9"/>
<reference evidence="1" key="1">
    <citation type="submission" date="2023-07" db="EMBL/GenBank/DDBJ databases">
        <authorList>
            <person name="Pelsma A.J. K."/>
        </authorList>
    </citation>
    <scope>NUCLEOTIDE SEQUENCE</scope>
</reference>
<gene>
    <name evidence="1" type="ORF">AMST5_04153</name>
</gene>